<gene>
    <name evidence="4" type="ORF">BSL78_10310</name>
</gene>
<dbReference type="SMART" id="SM00271">
    <property type="entry name" value="DnaJ"/>
    <property type="match status" value="1"/>
</dbReference>
<feature type="domain" description="J" evidence="3">
    <location>
        <begin position="55"/>
        <end position="122"/>
    </location>
</feature>
<dbReference type="Proteomes" id="UP000230750">
    <property type="component" value="Unassembled WGS sequence"/>
</dbReference>
<dbReference type="InterPro" id="IPR036869">
    <property type="entry name" value="J_dom_sf"/>
</dbReference>
<evidence type="ECO:0000313" key="4">
    <source>
        <dbReference type="EMBL" id="PIK52799.1"/>
    </source>
</evidence>
<dbReference type="PROSITE" id="PS50076">
    <property type="entry name" value="DNAJ_2"/>
    <property type="match status" value="1"/>
</dbReference>
<evidence type="ECO:0000313" key="5">
    <source>
        <dbReference type="Proteomes" id="UP000230750"/>
    </source>
</evidence>
<dbReference type="PRINTS" id="PR00625">
    <property type="entry name" value="JDOMAIN"/>
</dbReference>
<dbReference type="EMBL" id="MRZV01000313">
    <property type="protein sequence ID" value="PIK52799.1"/>
    <property type="molecule type" value="Genomic_DNA"/>
</dbReference>
<keyword evidence="1" id="KW-0175">Coiled coil</keyword>
<evidence type="ECO:0000256" key="2">
    <source>
        <dbReference type="SAM" id="MobiDB-lite"/>
    </source>
</evidence>
<evidence type="ECO:0000259" key="3">
    <source>
        <dbReference type="PROSITE" id="PS50076"/>
    </source>
</evidence>
<reference evidence="4 5" key="1">
    <citation type="journal article" date="2017" name="PLoS Biol.">
        <title>The sea cucumber genome provides insights into morphological evolution and visceral regeneration.</title>
        <authorList>
            <person name="Zhang X."/>
            <person name="Sun L."/>
            <person name="Yuan J."/>
            <person name="Sun Y."/>
            <person name="Gao Y."/>
            <person name="Zhang L."/>
            <person name="Li S."/>
            <person name="Dai H."/>
            <person name="Hamel J.F."/>
            <person name="Liu C."/>
            <person name="Yu Y."/>
            <person name="Liu S."/>
            <person name="Lin W."/>
            <person name="Guo K."/>
            <person name="Jin S."/>
            <person name="Xu P."/>
            <person name="Storey K.B."/>
            <person name="Huan P."/>
            <person name="Zhang T."/>
            <person name="Zhou Y."/>
            <person name="Zhang J."/>
            <person name="Lin C."/>
            <person name="Li X."/>
            <person name="Xing L."/>
            <person name="Huo D."/>
            <person name="Sun M."/>
            <person name="Wang L."/>
            <person name="Mercier A."/>
            <person name="Li F."/>
            <person name="Yang H."/>
            <person name="Xiang J."/>
        </authorList>
    </citation>
    <scope>NUCLEOTIDE SEQUENCE [LARGE SCALE GENOMIC DNA]</scope>
    <source>
        <strain evidence="4">Shaxun</strain>
        <tissue evidence="4">Muscle</tissue>
    </source>
</reference>
<feature type="compositionally biased region" description="Basic and acidic residues" evidence="2">
    <location>
        <begin position="183"/>
        <end position="226"/>
    </location>
</feature>
<keyword evidence="5" id="KW-1185">Reference proteome</keyword>
<dbReference type="CDD" id="cd06257">
    <property type="entry name" value="DnaJ"/>
    <property type="match status" value="1"/>
</dbReference>
<feature type="coiled-coil region" evidence="1">
    <location>
        <begin position="91"/>
        <end position="142"/>
    </location>
</feature>
<proteinExistence type="predicted"/>
<dbReference type="Gene3D" id="1.10.287.110">
    <property type="entry name" value="DnaJ domain"/>
    <property type="match status" value="1"/>
</dbReference>
<dbReference type="InterPro" id="IPR001623">
    <property type="entry name" value="DnaJ_domain"/>
</dbReference>
<dbReference type="PANTHER" id="PTHR15606:SF4">
    <property type="entry name" value="DNAJ HOMOLOG SUBFAMILY C MEMBER 8"/>
    <property type="match status" value="1"/>
</dbReference>
<protein>
    <submittedName>
        <fullName evidence="4">Putative dnaJ-like subfamily C member 8 isoform X2</fullName>
    </submittedName>
</protein>
<name>A0A2G8KXS0_STIJA</name>
<sequence length="248" mass="29461">MASSTSSAETEPPTDASFNSFISEVKAIEERDSVLTPKLQIDRLLRPGSTYFNLNPFEVLQVEPNLKIEDVKKKYRKLSILVHPDKNVDDKERAQTAFEAVSKAMKTLEDEAERKKCLDMIEEAKQKAQHELEEKKKFLKREGKPTEVPEDDEEKFKEYVYKTTVKLFAEYEIRRRDLEQKEANIRKRERETEIAEEEKVKKHKEWQKEWEAGRDKRVNNWRDFKQQKKKKKKTGMGFKPPKPKLEER</sequence>
<dbReference type="PANTHER" id="PTHR15606">
    <property type="entry name" value="DNAJ HOMOLOG SUBFAMILY C MEMBER 8/LIPOPOLYSACCHARIDE SPECIFIC RESPONSE-7-RELATED"/>
    <property type="match status" value="1"/>
</dbReference>
<feature type="region of interest" description="Disordered" evidence="2">
    <location>
        <begin position="183"/>
        <end position="248"/>
    </location>
</feature>
<accession>A0A2G8KXS0</accession>
<dbReference type="SUPFAM" id="SSF46565">
    <property type="entry name" value="Chaperone J-domain"/>
    <property type="match status" value="1"/>
</dbReference>
<dbReference type="AlphaFoldDB" id="A0A2G8KXS0"/>
<evidence type="ECO:0000256" key="1">
    <source>
        <dbReference type="SAM" id="Coils"/>
    </source>
</evidence>
<dbReference type="GO" id="GO:0005634">
    <property type="term" value="C:nucleus"/>
    <property type="evidence" value="ECO:0007669"/>
    <property type="project" value="TreeGrafter"/>
</dbReference>
<dbReference type="InterPro" id="IPR042858">
    <property type="entry name" value="DNAJC8"/>
</dbReference>
<dbReference type="OrthoDB" id="342454at2759"/>
<dbReference type="STRING" id="307972.A0A2G8KXS0"/>
<comment type="caution">
    <text evidence="4">The sequence shown here is derived from an EMBL/GenBank/DDBJ whole genome shotgun (WGS) entry which is preliminary data.</text>
</comment>
<dbReference type="Pfam" id="PF00226">
    <property type="entry name" value="DnaJ"/>
    <property type="match status" value="1"/>
</dbReference>
<dbReference type="FunFam" id="1.10.287.110:FF:000158">
    <property type="entry name" value="dnaJ homolog subfamily C member 8"/>
    <property type="match status" value="1"/>
</dbReference>
<organism evidence="4 5">
    <name type="scientific">Stichopus japonicus</name>
    <name type="common">Sea cucumber</name>
    <dbReference type="NCBI Taxonomy" id="307972"/>
    <lineage>
        <taxon>Eukaryota</taxon>
        <taxon>Metazoa</taxon>
        <taxon>Echinodermata</taxon>
        <taxon>Eleutherozoa</taxon>
        <taxon>Echinozoa</taxon>
        <taxon>Holothuroidea</taxon>
        <taxon>Aspidochirotacea</taxon>
        <taxon>Aspidochirotida</taxon>
        <taxon>Stichopodidae</taxon>
        <taxon>Apostichopus</taxon>
    </lineage>
</organism>